<accession>A0A1Q2MB09</accession>
<reference evidence="3" key="1">
    <citation type="submission" date="2017-02" db="EMBL/GenBank/DDBJ databases">
        <title>Comparative genomics and description of representatives of a novel lineage of planctomycetes thriving in anoxic sediments.</title>
        <authorList>
            <person name="Spring S."/>
            <person name="Bunk B."/>
            <person name="Sproer C."/>
        </authorList>
    </citation>
    <scope>NUCLEOTIDE SEQUENCE [LARGE SCALE GENOMIC DNA]</scope>
    <source>
        <strain evidence="3">SM-Chi-D1</strain>
    </source>
</reference>
<organism evidence="2 3">
    <name type="scientific">Limihaloglobus sulfuriphilus</name>
    <dbReference type="NCBI Taxonomy" id="1851148"/>
    <lineage>
        <taxon>Bacteria</taxon>
        <taxon>Pseudomonadati</taxon>
        <taxon>Planctomycetota</taxon>
        <taxon>Phycisphaerae</taxon>
        <taxon>Sedimentisphaerales</taxon>
        <taxon>Sedimentisphaeraceae</taxon>
        <taxon>Limihaloglobus</taxon>
    </lineage>
</organism>
<evidence type="ECO:0000313" key="3">
    <source>
        <dbReference type="Proteomes" id="UP000188181"/>
    </source>
</evidence>
<keyword evidence="1" id="KW-0472">Membrane</keyword>
<dbReference type="RefSeq" id="WP_146682217.1">
    <property type="nucleotide sequence ID" value="NZ_CP019646.1"/>
</dbReference>
<dbReference type="KEGG" id="pbas:SMSP2_00249"/>
<dbReference type="STRING" id="1851148.SMSP2_00249"/>
<name>A0A1Q2MB09_9BACT</name>
<dbReference type="EMBL" id="CP019646">
    <property type="protein sequence ID" value="AQQ69915.1"/>
    <property type="molecule type" value="Genomic_DNA"/>
</dbReference>
<keyword evidence="3" id="KW-1185">Reference proteome</keyword>
<evidence type="ECO:0000313" key="2">
    <source>
        <dbReference type="EMBL" id="AQQ69915.1"/>
    </source>
</evidence>
<dbReference type="Proteomes" id="UP000188181">
    <property type="component" value="Chromosome"/>
</dbReference>
<feature type="transmembrane region" description="Helical" evidence="1">
    <location>
        <begin position="107"/>
        <end position="132"/>
    </location>
</feature>
<keyword evidence="1" id="KW-0812">Transmembrane</keyword>
<keyword evidence="1" id="KW-1133">Transmembrane helix</keyword>
<feature type="transmembrane region" description="Helical" evidence="1">
    <location>
        <begin position="64"/>
        <end position="86"/>
    </location>
</feature>
<feature type="transmembrane region" description="Helical" evidence="1">
    <location>
        <begin position="211"/>
        <end position="229"/>
    </location>
</feature>
<proteinExistence type="predicted"/>
<evidence type="ECO:0000256" key="1">
    <source>
        <dbReference type="SAM" id="Phobius"/>
    </source>
</evidence>
<feature type="transmembrane region" description="Helical" evidence="1">
    <location>
        <begin position="29"/>
        <end position="52"/>
    </location>
</feature>
<feature type="transmembrane region" description="Helical" evidence="1">
    <location>
        <begin position="185"/>
        <end position="205"/>
    </location>
</feature>
<sequence>MAFLPPQNPNKLSPSQVLSEALAMFRENVGTFISAGVVSSAIMAAVQLPGLLLEGMAEERVKLFSGLLFIVSMLISLAVHAGLITISLELFQGLKPKVTRIFETQSCYLSVLAASLIFMGLIIPYALLAAIAAGLGPFGVLLMLILIPAMAITLVRYRFAIFLVIDLLFKPLTAIQASPRLSGDCIFQVIAVELLCLLVQAPYIMTAMSGQMVISHVLLIFTLPLTICIQTRMYIRLRDESSLADFGVPDNQQ</sequence>
<dbReference type="AlphaFoldDB" id="A0A1Q2MB09"/>
<gene>
    <name evidence="2" type="ORF">SMSP2_00249</name>
</gene>
<feature type="transmembrane region" description="Helical" evidence="1">
    <location>
        <begin position="138"/>
        <end position="165"/>
    </location>
</feature>
<protein>
    <submittedName>
        <fullName evidence="2">Putative integral membrane protein</fullName>
    </submittedName>
</protein>